<name>A0ABY5Y0M6_9BACT</name>
<keyword evidence="1" id="KW-1133">Transmembrane helix</keyword>
<dbReference type="Proteomes" id="UP001058120">
    <property type="component" value="Chromosome"/>
</dbReference>
<dbReference type="EMBL" id="CP065938">
    <property type="protein sequence ID" value="UWX05139.1"/>
    <property type="molecule type" value="Genomic_DNA"/>
</dbReference>
<feature type="transmembrane region" description="Helical" evidence="1">
    <location>
        <begin position="198"/>
        <end position="219"/>
    </location>
</feature>
<feature type="transmembrane region" description="Helical" evidence="1">
    <location>
        <begin position="326"/>
        <end position="347"/>
    </location>
</feature>
<dbReference type="PANTHER" id="PTHR35342:SF5">
    <property type="entry name" value="TRICARBOXYLIC TRANSPORT PROTEIN"/>
    <property type="match status" value="1"/>
</dbReference>
<reference evidence="3" key="1">
    <citation type="submission" date="2020-12" db="EMBL/GenBank/DDBJ databases">
        <title>Taurinivorans muris gen. nov., sp. nov., fundamental and realized metabolic niche of a ubiquitous sulfidogenic bacterium in the murine intestine.</title>
        <authorList>
            <person name="Ye H."/>
            <person name="Hanson B.T."/>
            <person name="Loy A."/>
        </authorList>
    </citation>
    <scope>NUCLEOTIDE SEQUENCE</scope>
    <source>
        <strain evidence="3">LT0009</strain>
    </source>
</reference>
<feature type="domain" description="DUF112" evidence="2">
    <location>
        <begin position="18"/>
        <end position="437"/>
    </location>
</feature>
<feature type="transmembrane region" description="Helical" evidence="1">
    <location>
        <begin position="113"/>
        <end position="138"/>
    </location>
</feature>
<sequence>MFDMFINAFNSATTLEALIANFIGVALGIVFGALPGLTAVMGVALLIPLTFGFPPVTAFSALLGMYCGAIYAGSITAILVSTPGTAAAAATMLEGPKLTEKGESLKALEMTTWASFIGGIFSCFVLTTIAPQLAVFALDFSAPEYFALGLFGLTIVASLSEGALLKGCISAALGLLIAMIGMDPLSGDMRMTFGSINLMSGVALVPALVGLYALSQVLVTLESILKGTTLNAATISRKGVTFSEFWLCKKALLLGSVIGTFVGIIPATGSGTASFAAYSETKRHSKHPEKFGNGSIEGLAATESANNAVTGGALIPLLTLGVPGDVVTAIILGALMIQGLTPGPLLFHEQGTLVYSIFTALFLSNLFMLVCGLFSVRIFAKIVRIPGGILMPIVSTLCVVGAYALNNNNFDLISLIFFGGLGYVLTKASIPLAPLLLAMILSGIIEINFRRTIGLFNNDYTVFFTRPISAFFVIVSILIVARILFKELKKYRNTVHGQESL</sequence>
<accession>A0ABY5Y0M6</accession>
<feature type="transmembrane region" description="Helical" evidence="1">
    <location>
        <begin position="12"/>
        <end position="34"/>
    </location>
</feature>
<feature type="transmembrane region" description="Helical" evidence="1">
    <location>
        <begin position="461"/>
        <end position="485"/>
    </location>
</feature>
<evidence type="ECO:0000313" key="3">
    <source>
        <dbReference type="EMBL" id="UWX05139.1"/>
    </source>
</evidence>
<dbReference type="Pfam" id="PF01970">
    <property type="entry name" value="TctA"/>
    <property type="match status" value="1"/>
</dbReference>
<organism evidence="3 4">
    <name type="scientific">Taurinivorans muris</name>
    <dbReference type="NCBI Taxonomy" id="2787751"/>
    <lineage>
        <taxon>Bacteria</taxon>
        <taxon>Pseudomonadati</taxon>
        <taxon>Thermodesulfobacteriota</taxon>
        <taxon>Desulfovibrionia</taxon>
        <taxon>Desulfovibrionales</taxon>
        <taxon>Desulfovibrionaceae</taxon>
        <taxon>Taurinivorans</taxon>
    </lineage>
</organism>
<feature type="transmembrane region" description="Helical" evidence="1">
    <location>
        <begin position="251"/>
        <end position="278"/>
    </location>
</feature>
<dbReference type="PANTHER" id="PTHR35342">
    <property type="entry name" value="TRICARBOXYLIC TRANSPORT PROTEIN"/>
    <property type="match status" value="1"/>
</dbReference>
<dbReference type="RefSeq" id="WP_334314705.1">
    <property type="nucleotide sequence ID" value="NZ_CP065938.1"/>
</dbReference>
<evidence type="ECO:0000313" key="4">
    <source>
        <dbReference type="Proteomes" id="UP001058120"/>
    </source>
</evidence>
<evidence type="ECO:0000256" key="1">
    <source>
        <dbReference type="SAM" id="Phobius"/>
    </source>
</evidence>
<keyword evidence="1" id="KW-0472">Membrane</keyword>
<feature type="transmembrane region" description="Helical" evidence="1">
    <location>
        <begin position="353"/>
        <end position="376"/>
    </location>
</feature>
<dbReference type="InterPro" id="IPR002823">
    <property type="entry name" value="DUF112_TM"/>
</dbReference>
<keyword evidence="1" id="KW-0812">Transmembrane</keyword>
<protein>
    <submittedName>
        <fullName evidence="3">Tripartite tricarboxylate transporter permease</fullName>
    </submittedName>
</protein>
<feature type="transmembrane region" description="Helical" evidence="1">
    <location>
        <begin position="383"/>
        <end position="403"/>
    </location>
</feature>
<evidence type="ECO:0000259" key="2">
    <source>
        <dbReference type="Pfam" id="PF01970"/>
    </source>
</evidence>
<gene>
    <name evidence="3" type="ORF">JBF11_06595</name>
</gene>
<keyword evidence="4" id="KW-1185">Reference proteome</keyword>
<proteinExistence type="predicted"/>